<dbReference type="AlphaFoldDB" id="A0A7Z0C192"/>
<keyword evidence="3" id="KW-1185">Reference proteome</keyword>
<dbReference type="PANTHER" id="PTHR33164:SF43">
    <property type="entry name" value="HTH-TYPE TRANSCRIPTIONAL REPRESSOR YETL"/>
    <property type="match status" value="1"/>
</dbReference>
<dbReference type="EMBL" id="JACBZI010000001">
    <property type="protein sequence ID" value="NYI08738.1"/>
    <property type="molecule type" value="Genomic_DNA"/>
</dbReference>
<dbReference type="Proteomes" id="UP000537326">
    <property type="component" value="Unassembled WGS sequence"/>
</dbReference>
<dbReference type="GO" id="GO:0006950">
    <property type="term" value="P:response to stress"/>
    <property type="evidence" value="ECO:0007669"/>
    <property type="project" value="TreeGrafter"/>
</dbReference>
<gene>
    <name evidence="2" type="ORF">BKA05_000253</name>
</gene>
<sequence length="136" mass="14635">MGEHAEGEGPVLSRSRLVRLRQEEAELRDRVKPLLDEHGLLPEHWRILAVVDDHPGITMTSLAASAVVAAASLTRHVDRLVELALVVRRIDPADRRRAVLALSSRGTDLAARLLAAEEGPDVGTTSADLADATGRA</sequence>
<dbReference type="RefSeq" id="WP_343045469.1">
    <property type="nucleotide sequence ID" value="NZ_BAAAPP010000002.1"/>
</dbReference>
<evidence type="ECO:0000313" key="2">
    <source>
        <dbReference type="EMBL" id="NYI08738.1"/>
    </source>
</evidence>
<evidence type="ECO:0000313" key="3">
    <source>
        <dbReference type="Proteomes" id="UP000537326"/>
    </source>
</evidence>
<comment type="caution">
    <text evidence="2">The sequence shown here is derived from an EMBL/GenBank/DDBJ whole genome shotgun (WGS) entry which is preliminary data.</text>
</comment>
<organism evidence="2 3">
    <name type="scientific">Nocardioides marinus</name>
    <dbReference type="NCBI Taxonomy" id="374514"/>
    <lineage>
        <taxon>Bacteria</taxon>
        <taxon>Bacillati</taxon>
        <taxon>Actinomycetota</taxon>
        <taxon>Actinomycetes</taxon>
        <taxon>Propionibacteriales</taxon>
        <taxon>Nocardioidaceae</taxon>
        <taxon>Nocardioides</taxon>
    </lineage>
</organism>
<dbReference type="InterPro" id="IPR036390">
    <property type="entry name" value="WH_DNA-bd_sf"/>
</dbReference>
<dbReference type="Gene3D" id="1.10.10.10">
    <property type="entry name" value="Winged helix-like DNA-binding domain superfamily/Winged helix DNA-binding domain"/>
    <property type="match status" value="1"/>
</dbReference>
<protein>
    <submittedName>
        <fullName evidence="2">DNA-binding MarR family transcriptional regulator</fullName>
    </submittedName>
</protein>
<dbReference type="SMART" id="SM00347">
    <property type="entry name" value="HTH_MARR"/>
    <property type="match status" value="1"/>
</dbReference>
<dbReference type="InterPro" id="IPR000835">
    <property type="entry name" value="HTH_MarR-typ"/>
</dbReference>
<reference evidence="2 3" key="1">
    <citation type="submission" date="2020-07" db="EMBL/GenBank/DDBJ databases">
        <title>Sequencing the genomes of 1000 actinobacteria strains.</title>
        <authorList>
            <person name="Klenk H.-P."/>
        </authorList>
    </citation>
    <scope>NUCLEOTIDE SEQUENCE [LARGE SCALE GENOMIC DNA]</scope>
    <source>
        <strain evidence="2 3">DSM 18248</strain>
    </source>
</reference>
<keyword evidence="2" id="KW-0238">DNA-binding</keyword>
<proteinExistence type="predicted"/>
<dbReference type="GO" id="GO:0003700">
    <property type="term" value="F:DNA-binding transcription factor activity"/>
    <property type="evidence" value="ECO:0007669"/>
    <property type="project" value="InterPro"/>
</dbReference>
<dbReference type="PROSITE" id="PS50995">
    <property type="entry name" value="HTH_MARR_2"/>
    <property type="match status" value="1"/>
</dbReference>
<accession>A0A7Z0C192</accession>
<dbReference type="InterPro" id="IPR039422">
    <property type="entry name" value="MarR/SlyA-like"/>
</dbReference>
<dbReference type="InterPro" id="IPR036388">
    <property type="entry name" value="WH-like_DNA-bd_sf"/>
</dbReference>
<dbReference type="GO" id="GO:0003677">
    <property type="term" value="F:DNA binding"/>
    <property type="evidence" value="ECO:0007669"/>
    <property type="project" value="UniProtKB-KW"/>
</dbReference>
<dbReference type="SUPFAM" id="SSF46785">
    <property type="entry name" value="Winged helix' DNA-binding domain"/>
    <property type="match status" value="1"/>
</dbReference>
<feature type="domain" description="HTH marR-type" evidence="1">
    <location>
        <begin position="13"/>
        <end position="136"/>
    </location>
</feature>
<evidence type="ECO:0000259" key="1">
    <source>
        <dbReference type="PROSITE" id="PS50995"/>
    </source>
</evidence>
<dbReference type="Pfam" id="PF12802">
    <property type="entry name" value="MarR_2"/>
    <property type="match status" value="1"/>
</dbReference>
<dbReference type="PANTHER" id="PTHR33164">
    <property type="entry name" value="TRANSCRIPTIONAL REGULATOR, MARR FAMILY"/>
    <property type="match status" value="1"/>
</dbReference>
<name>A0A7Z0C192_9ACTN</name>